<keyword evidence="13" id="KW-1185">Reference proteome</keyword>
<dbReference type="InterPro" id="IPR004358">
    <property type="entry name" value="Sig_transdc_His_kin-like_C"/>
</dbReference>
<dbReference type="PRINTS" id="PR00344">
    <property type="entry name" value="BCTRLSENSOR"/>
</dbReference>
<dbReference type="Proteomes" id="UP000240424">
    <property type="component" value="Unassembled WGS sequence"/>
</dbReference>
<dbReference type="SUPFAM" id="SSF47384">
    <property type="entry name" value="Homodimeric domain of signal transducing histidine kinase"/>
    <property type="match status" value="1"/>
</dbReference>
<dbReference type="InterPro" id="IPR036890">
    <property type="entry name" value="HATPase_C_sf"/>
</dbReference>
<evidence type="ECO:0000259" key="10">
    <source>
        <dbReference type="PROSITE" id="PS50109"/>
    </source>
</evidence>
<dbReference type="PROSITE" id="PS50110">
    <property type="entry name" value="RESPONSE_REGULATORY"/>
    <property type="match status" value="1"/>
</dbReference>
<dbReference type="InterPro" id="IPR005467">
    <property type="entry name" value="His_kinase_dom"/>
</dbReference>
<dbReference type="Pfam" id="PF07228">
    <property type="entry name" value="SpoIIE"/>
    <property type="match status" value="1"/>
</dbReference>
<dbReference type="InterPro" id="IPR036457">
    <property type="entry name" value="PPM-type-like_dom_sf"/>
</dbReference>
<organism evidence="12 13">
    <name type="scientific">Mycobacterium numidiamassiliense</name>
    <dbReference type="NCBI Taxonomy" id="1841861"/>
    <lineage>
        <taxon>Bacteria</taxon>
        <taxon>Bacillati</taxon>
        <taxon>Actinomycetota</taxon>
        <taxon>Actinomycetes</taxon>
        <taxon>Mycobacteriales</taxon>
        <taxon>Mycobacteriaceae</taxon>
        <taxon>Mycobacterium</taxon>
    </lineage>
</organism>
<dbReference type="InterPro" id="IPR001932">
    <property type="entry name" value="PPM-type_phosphatase-like_dom"/>
</dbReference>
<evidence type="ECO:0000256" key="6">
    <source>
        <dbReference type="ARBA" id="ARBA00022777"/>
    </source>
</evidence>
<dbReference type="Pfam" id="PF02518">
    <property type="entry name" value="HATPase_c"/>
    <property type="match status" value="1"/>
</dbReference>
<feature type="domain" description="Histidine kinase" evidence="10">
    <location>
        <begin position="352"/>
        <end position="566"/>
    </location>
</feature>
<dbReference type="CDD" id="cd17574">
    <property type="entry name" value="REC_OmpR"/>
    <property type="match status" value="1"/>
</dbReference>
<dbReference type="InterPro" id="IPR036097">
    <property type="entry name" value="HisK_dim/P_sf"/>
</dbReference>
<evidence type="ECO:0000256" key="1">
    <source>
        <dbReference type="ARBA" id="ARBA00000085"/>
    </source>
</evidence>
<feature type="non-terminal residue" evidence="12">
    <location>
        <position position="1"/>
    </location>
</feature>
<dbReference type="SUPFAM" id="SSF55781">
    <property type="entry name" value="GAF domain-like"/>
    <property type="match status" value="2"/>
</dbReference>
<dbReference type="SUPFAM" id="SSF55874">
    <property type="entry name" value="ATPase domain of HSP90 chaperone/DNA topoisomerase II/histidine kinase"/>
    <property type="match status" value="2"/>
</dbReference>
<dbReference type="InterPro" id="IPR001789">
    <property type="entry name" value="Sig_transdc_resp-reg_receiver"/>
</dbReference>
<evidence type="ECO:0000256" key="9">
    <source>
        <dbReference type="SAM" id="Coils"/>
    </source>
</evidence>
<keyword evidence="9" id="KW-0175">Coiled coil</keyword>
<dbReference type="EC" id="2.7.13.3" evidence="3"/>
<name>A0A2U3P567_9MYCO</name>
<comment type="subcellular location">
    <subcellularLocation>
        <location evidence="2">Cell membrane</location>
    </subcellularLocation>
</comment>
<dbReference type="CDD" id="cd00082">
    <property type="entry name" value="HisKA"/>
    <property type="match status" value="1"/>
</dbReference>
<feature type="modified residue" description="4-aspartylphosphate" evidence="8">
    <location>
        <position position="654"/>
    </location>
</feature>
<dbReference type="InterPro" id="IPR003661">
    <property type="entry name" value="HisK_dim/P_dom"/>
</dbReference>
<keyword evidence="4 8" id="KW-0597">Phosphoprotein</keyword>
<dbReference type="SUPFAM" id="SSF52172">
    <property type="entry name" value="CheY-like"/>
    <property type="match status" value="1"/>
</dbReference>
<evidence type="ECO:0000259" key="11">
    <source>
        <dbReference type="PROSITE" id="PS50110"/>
    </source>
</evidence>
<dbReference type="SMART" id="SM00331">
    <property type="entry name" value="PP2C_SIG"/>
    <property type="match status" value="1"/>
</dbReference>
<evidence type="ECO:0000256" key="3">
    <source>
        <dbReference type="ARBA" id="ARBA00012438"/>
    </source>
</evidence>
<keyword evidence="7" id="KW-0902">Two-component regulatory system</keyword>
<evidence type="ECO:0000256" key="7">
    <source>
        <dbReference type="ARBA" id="ARBA00023012"/>
    </source>
</evidence>
<feature type="coiled-coil region" evidence="9">
    <location>
        <begin position="726"/>
        <end position="753"/>
    </location>
</feature>
<evidence type="ECO:0000313" key="12">
    <source>
        <dbReference type="EMBL" id="SPM38911.1"/>
    </source>
</evidence>
<dbReference type="Gene3D" id="3.60.40.10">
    <property type="entry name" value="PPM-type phosphatase domain"/>
    <property type="match status" value="1"/>
</dbReference>
<dbReference type="Pfam" id="PF00512">
    <property type="entry name" value="HisKA"/>
    <property type="match status" value="1"/>
</dbReference>
<accession>A0A2U3P567</accession>
<dbReference type="SMART" id="SM00388">
    <property type="entry name" value="HisKA"/>
    <property type="match status" value="1"/>
</dbReference>
<gene>
    <name evidence="12" type="ORF">MNAB215_1092</name>
</gene>
<dbReference type="PROSITE" id="PS50109">
    <property type="entry name" value="HIS_KIN"/>
    <property type="match status" value="1"/>
</dbReference>
<dbReference type="GO" id="GO:0000155">
    <property type="term" value="F:phosphorelay sensor kinase activity"/>
    <property type="evidence" value="ECO:0007669"/>
    <property type="project" value="InterPro"/>
</dbReference>
<dbReference type="SMART" id="SM00387">
    <property type="entry name" value="HATPase_c"/>
    <property type="match status" value="1"/>
</dbReference>
<proteinExistence type="predicted"/>
<feature type="domain" description="Response regulatory" evidence="11">
    <location>
        <begin position="606"/>
        <end position="721"/>
    </location>
</feature>
<evidence type="ECO:0000256" key="8">
    <source>
        <dbReference type="PROSITE-ProRule" id="PRU00169"/>
    </source>
</evidence>
<dbReference type="InterPro" id="IPR029016">
    <property type="entry name" value="GAF-like_dom_sf"/>
</dbReference>
<dbReference type="InterPro" id="IPR011006">
    <property type="entry name" value="CheY-like_superfamily"/>
</dbReference>
<dbReference type="PANTHER" id="PTHR43547:SF2">
    <property type="entry name" value="HYBRID SIGNAL TRANSDUCTION HISTIDINE KINASE C"/>
    <property type="match status" value="1"/>
</dbReference>
<dbReference type="Gene3D" id="3.30.565.10">
    <property type="entry name" value="Histidine kinase-like ATPase, C-terminal domain"/>
    <property type="match status" value="2"/>
</dbReference>
<dbReference type="STRING" id="1841861.GCA_900157365_05295"/>
<protein>
    <recommendedName>
        <fullName evidence="3">histidine kinase</fullName>
        <ecNumber evidence="3">2.7.13.3</ecNumber>
    </recommendedName>
</protein>
<dbReference type="Pfam" id="PF13185">
    <property type="entry name" value="GAF_2"/>
    <property type="match status" value="1"/>
</dbReference>
<dbReference type="Pfam" id="PF13581">
    <property type="entry name" value="HATPase_c_2"/>
    <property type="match status" value="1"/>
</dbReference>
<evidence type="ECO:0000313" key="13">
    <source>
        <dbReference type="Proteomes" id="UP000240424"/>
    </source>
</evidence>
<evidence type="ECO:0000256" key="2">
    <source>
        <dbReference type="ARBA" id="ARBA00004236"/>
    </source>
</evidence>
<evidence type="ECO:0000256" key="4">
    <source>
        <dbReference type="ARBA" id="ARBA00022553"/>
    </source>
</evidence>
<dbReference type="Pfam" id="PF00072">
    <property type="entry name" value="Response_reg"/>
    <property type="match status" value="1"/>
</dbReference>
<dbReference type="PANTHER" id="PTHR43547">
    <property type="entry name" value="TWO-COMPONENT HISTIDINE KINASE"/>
    <property type="match status" value="1"/>
</dbReference>
<dbReference type="Gene3D" id="3.30.450.40">
    <property type="match status" value="1"/>
</dbReference>
<dbReference type="SMART" id="SM00448">
    <property type="entry name" value="REC"/>
    <property type="match status" value="1"/>
</dbReference>
<dbReference type="EMBL" id="FUEZ01000003">
    <property type="protein sequence ID" value="SPM38911.1"/>
    <property type="molecule type" value="Genomic_DNA"/>
</dbReference>
<dbReference type="SUPFAM" id="SSF55785">
    <property type="entry name" value="PYP-like sensor domain (PAS domain)"/>
    <property type="match status" value="1"/>
</dbReference>
<dbReference type="Gene3D" id="3.30.450.20">
    <property type="entry name" value="PAS domain"/>
    <property type="match status" value="1"/>
</dbReference>
<evidence type="ECO:0000256" key="5">
    <source>
        <dbReference type="ARBA" id="ARBA00022679"/>
    </source>
</evidence>
<dbReference type="InterPro" id="IPR003018">
    <property type="entry name" value="GAF"/>
</dbReference>
<dbReference type="InterPro" id="IPR035965">
    <property type="entry name" value="PAS-like_dom_sf"/>
</dbReference>
<dbReference type="GO" id="GO:0005886">
    <property type="term" value="C:plasma membrane"/>
    <property type="evidence" value="ECO:0007669"/>
    <property type="project" value="UniProtKB-SubCell"/>
</dbReference>
<reference evidence="12 13" key="1">
    <citation type="submission" date="2017-01" db="EMBL/GenBank/DDBJ databases">
        <authorList>
            <consortium name="Urmite Genomes"/>
        </authorList>
    </citation>
    <scope>NUCLEOTIDE SEQUENCE [LARGE SCALE GENOMIC DNA]</scope>
    <source>
        <strain evidence="12 13">AB215</strain>
    </source>
</reference>
<dbReference type="FunFam" id="3.30.565.10:FF:000006">
    <property type="entry name" value="Sensor histidine kinase WalK"/>
    <property type="match status" value="1"/>
</dbReference>
<sequence>VSQELPPDLVAAVALGDEMGRLFAEFDWAAHPLGPPANWPAEMRTTVATTLTSRFPIILWLGPQDLFTMYNEAYVPILGNRHPAALGERGEEVWWDIWDSIGPMIASVIDTGKAVWVDDMMLSVITAGRRQERWFTFSYGPLFGDNGVVYGVVATVAETTERVLSERRLHVLNAMASATMESRSVDDAVNGALSACAQQPADLPFVAVYVGDDTGEADTAEITLRGATGVVLPLLPRTLEELTDWDPAQRSRLETRLIEDVPSLIPGIVDVLGADHPEQALALPLGEGSMTGALVVGVNPRCPLNAQYRGFCQLLADRLSAAIASAVSYEHERQRGDALAELDRAKTAFLTNVSHEFRTPLTLLLGPLDDALEGAGPDALLTDRLGTARRNAQRLQRLVDSLLDFSRIEAGRATAKLVCTDVGALTSLIASSFSELCERAGLELIVNCDSVPAEVDPAMWETVMLNLLSNAVKFTMGGSITVEVHSESTECRITVCDTGVGVTKADLKRLGERFFRGENARGRSVEGTGIGLSVVQGLVELQHGTVQIASELGRGTTVTIRLPQSIDGTPVELRAAGPADSPYVVEADQWLASTADTESTDDGRELVLVADDNADMRAHLERVLSPHWRTVLVADGETALRRTRELRPAAIVTDVMMPLLDGFGLVTAIRADPDLAATPILMLSARAGVEAVSEGFAGGADDYLPKPFRSQELVERVAARLSAAARERAGRRSDELEAQIAAAHLQLDAALQAADSVTAIVDALVDSPLGSGGAKAVVLGVLDAEINSVRFEYGGAVPAELRSRYHLATLDTPLVPIDVIKTGEPMVITDTLRLGPRYRHVVDETAAEARSGVSQPLRGRDGGVIGSLGLLWGAPKDFDPTELETFARTAELVQSALDRVRVMEREHRIAVDFQEHLLDLDRGSTAAAVAACYQPAGKTMRVGGDWYLVAPLDLPGRVAISVGDVVGHGLHAATVMSRLRAAVAATALTDPDPGAVLATLDRYAATVPGARCATVSYGVIHTDVQTDGTDVARISYICAGHPYPLVVPPDGPPVFLQSGRRPPVAAWEGHDVHHVAEHDLPAGSWVLFYTDGLIERPGEPLDEGFARLRTAVAQCADLPVGDICDELIDRMAPPGGYTDDVVVLALRPCHTTARSFTVVLPTGLAHTIDARHQLRRWMRAIGIDRQRESEILLAIGEALTNAVEHGNREVPGQTVSIEAFVRGGTLAATVSDAGRWTGDSSFSQRSRKRGRGLTLIYGLTDHVDTVRTWQGTRVTLRFDHALGADRNLPEGTSSG</sequence>
<dbReference type="Gene3D" id="3.40.50.2300">
    <property type="match status" value="1"/>
</dbReference>
<keyword evidence="5" id="KW-0808">Transferase</keyword>
<dbReference type="SMART" id="SM00065">
    <property type="entry name" value="GAF"/>
    <property type="match status" value="1"/>
</dbReference>
<dbReference type="CDD" id="cd16936">
    <property type="entry name" value="HATPase_RsbW-like"/>
    <property type="match status" value="1"/>
</dbReference>
<comment type="catalytic activity">
    <reaction evidence="1">
        <text>ATP + protein L-histidine = ADP + protein N-phospho-L-histidine.</text>
        <dbReference type="EC" id="2.7.13.3"/>
    </reaction>
</comment>
<keyword evidence="6 12" id="KW-0418">Kinase</keyword>
<dbReference type="InterPro" id="IPR003594">
    <property type="entry name" value="HATPase_dom"/>
</dbReference>
<dbReference type="Gene3D" id="1.10.287.130">
    <property type="match status" value="1"/>
</dbReference>